<gene>
    <name evidence="1" type="ORF">EZS27_016205</name>
</gene>
<dbReference type="InterPro" id="IPR011467">
    <property type="entry name" value="DUF1573"/>
</dbReference>
<sequence>MKLFFAVLLSFYAICLPTLSQPRLTLEKNTYSLGQIEWKRSVSMEYTVTNTGDKPLVLTNITASCGCLAIDWTKLPIQPNHKGVINLTFDAQLLGHFNKSICIYSNTSPELTYLNITGEVVKEIKDYTHIYPYVVGQIRMDKKKISFSEVHHGEHPTITLNIINLSDRSYKPELMHLHPFLTPEMKPDMLQKGERE</sequence>
<proteinExistence type="predicted"/>
<dbReference type="Pfam" id="PF07610">
    <property type="entry name" value="DUF1573"/>
    <property type="match status" value="1"/>
</dbReference>
<dbReference type="PANTHER" id="PTHR37833">
    <property type="entry name" value="LIPOPROTEIN-RELATED"/>
    <property type="match status" value="1"/>
</dbReference>
<name>A0A5J4RQ02_9ZZZZ</name>
<dbReference type="InterPro" id="IPR013783">
    <property type="entry name" value="Ig-like_fold"/>
</dbReference>
<dbReference type="EMBL" id="SNRY01000879">
    <property type="protein sequence ID" value="KAA6335572.1"/>
    <property type="molecule type" value="Genomic_DNA"/>
</dbReference>
<organism evidence="1">
    <name type="scientific">termite gut metagenome</name>
    <dbReference type="NCBI Taxonomy" id="433724"/>
    <lineage>
        <taxon>unclassified sequences</taxon>
        <taxon>metagenomes</taxon>
        <taxon>organismal metagenomes</taxon>
    </lineage>
</organism>
<reference evidence="1" key="1">
    <citation type="submission" date="2019-03" db="EMBL/GenBank/DDBJ databases">
        <title>Single cell metagenomics reveals metabolic interactions within the superorganism composed of flagellate Streblomastix strix and complex community of Bacteroidetes bacteria on its surface.</title>
        <authorList>
            <person name="Treitli S.C."/>
            <person name="Kolisko M."/>
            <person name="Husnik F."/>
            <person name="Keeling P."/>
            <person name="Hampl V."/>
        </authorList>
    </citation>
    <scope>NUCLEOTIDE SEQUENCE</scope>
    <source>
        <strain evidence="1">STM</strain>
    </source>
</reference>
<evidence type="ECO:0000313" key="1">
    <source>
        <dbReference type="EMBL" id="KAA6335572.1"/>
    </source>
</evidence>
<comment type="caution">
    <text evidence="1">The sequence shown here is derived from an EMBL/GenBank/DDBJ whole genome shotgun (WGS) entry which is preliminary data.</text>
</comment>
<dbReference type="AlphaFoldDB" id="A0A5J4RQ02"/>
<protein>
    <recommendedName>
        <fullName evidence="2">DUF1573 domain-containing protein</fullName>
    </recommendedName>
</protein>
<evidence type="ECO:0008006" key="2">
    <source>
        <dbReference type="Google" id="ProtNLM"/>
    </source>
</evidence>
<accession>A0A5J4RQ02</accession>
<dbReference type="Gene3D" id="2.60.40.10">
    <property type="entry name" value="Immunoglobulins"/>
    <property type="match status" value="1"/>
</dbReference>
<dbReference type="PANTHER" id="PTHR37833:SF1">
    <property type="entry name" value="SIGNAL PEPTIDE PROTEIN"/>
    <property type="match status" value="1"/>
</dbReference>